<dbReference type="AlphaFoldDB" id="A0A8R7QSZ8"/>
<gene>
    <name evidence="2" type="primary">LOC125517019</name>
</gene>
<organism evidence="2 3">
    <name type="scientific">Triticum urartu</name>
    <name type="common">Red wild einkorn</name>
    <name type="synonym">Crithodium urartu</name>
    <dbReference type="NCBI Taxonomy" id="4572"/>
    <lineage>
        <taxon>Eukaryota</taxon>
        <taxon>Viridiplantae</taxon>
        <taxon>Streptophyta</taxon>
        <taxon>Embryophyta</taxon>
        <taxon>Tracheophyta</taxon>
        <taxon>Spermatophyta</taxon>
        <taxon>Magnoliopsida</taxon>
        <taxon>Liliopsida</taxon>
        <taxon>Poales</taxon>
        <taxon>Poaceae</taxon>
        <taxon>BOP clade</taxon>
        <taxon>Pooideae</taxon>
        <taxon>Triticodae</taxon>
        <taxon>Triticeae</taxon>
        <taxon>Triticinae</taxon>
        <taxon>Triticum</taxon>
    </lineage>
</organism>
<dbReference type="EnsemblPlants" id="TuG1812G0600004142.01.T02">
    <property type="protein sequence ID" value="TuG1812G0600004142.01.T02"/>
    <property type="gene ID" value="TuG1812G0600004142.01"/>
</dbReference>
<feature type="region of interest" description="Disordered" evidence="1">
    <location>
        <begin position="1"/>
        <end position="36"/>
    </location>
</feature>
<keyword evidence="3" id="KW-1185">Reference proteome</keyword>
<name>A0A8R7QSZ8_TRIUA</name>
<sequence length="131" mass="14991">MLPAALHPHHNNDLLHRFPPPRRPPPPQAFSPEQGLLLHEHPYPSTKLGCLLVPSPEQRTFLYGPSPEKLHLLYILPQLRMTYKFMAKAPTSVRNHKQADGLFLDKALGTEFTTTRSLVHGGELRYLRILY</sequence>
<reference evidence="2" key="2">
    <citation type="submission" date="2018-03" db="EMBL/GenBank/DDBJ databases">
        <title>The Triticum urartu genome reveals the dynamic nature of wheat genome evolution.</title>
        <authorList>
            <person name="Ling H."/>
            <person name="Ma B."/>
            <person name="Shi X."/>
            <person name="Liu H."/>
            <person name="Dong L."/>
            <person name="Sun H."/>
            <person name="Cao Y."/>
            <person name="Gao Q."/>
            <person name="Zheng S."/>
            <person name="Li Y."/>
            <person name="Yu Y."/>
            <person name="Du H."/>
            <person name="Qi M."/>
            <person name="Li Y."/>
            <person name="Yu H."/>
            <person name="Cui Y."/>
            <person name="Wang N."/>
            <person name="Chen C."/>
            <person name="Wu H."/>
            <person name="Zhao Y."/>
            <person name="Zhang J."/>
            <person name="Li Y."/>
            <person name="Zhou W."/>
            <person name="Zhang B."/>
            <person name="Hu W."/>
            <person name="Eijk M."/>
            <person name="Tang J."/>
            <person name="Witsenboer H."/>
            <person name="Zhao S."/>
            <person name="Li Z."/>
            <person name="Zhang A."/>
            <person name="Wang D."/>
            <person name="Liang C."/>
        </authorList>
    </citation>
    <scope>NUCLEOTIDE SEQUENCE [LARGE SCALE GENOMIC DNA]</scope>
    <source>
        <strain evidence="2">cv. G1812</strain>
    </source>
</reference>
<evidence type="ECO:0000256" key="1">
    <source>
        <dbReference type="SAM" id="MobiDB-lite"/>
    </source>
</evidence>
<protein>
    <submittedName>
        <fullName evidence="2">Uncharacterized protein</fullName>
    </submittedName>
</protein>
<dbReference type="Proteomes" id="UP000015106">
    <property type="component" value="Chromosome 6"/>
</dbReference>
<reference evidence="3" key="1">
    <citation type="journal article" date="2013" name="Nature">
        <title>Draft genome of the wheat A-genome progenitor Triticum urartu.</title>
        <authorList>
            <person name="Ling H.Q."/>
            <person name="Zhao S."/>
            <person name="Liu D."/>
            <person name="Wang J."/>
            <person name="Sun H."/>
            <person name="Zhang C."/>
            <person name="Fan H."/>
            <person name="Li D."/>
            <person name="Dong L."/>
            <person name="Tao Y."/>
            <person name="Gao C."/>
            <person name="Wu H."/>
            <person name="Li Y."/>
            <person name="Cui Y."/>
            <person name="Guo X."/>
            <person name="Zheng S."/>
            <person name="Wang B."/>
            <person name="Yu K."/>
            <person name="Liang Q."/>
            <person name="Yang W."/>
            <person name="Lou X."/>
            <person name="Chen J."/>
            <person name="Feng M."/>
            <person name="Jian J."/>
            <person name="Zhang X."/>
            <person name="Luo G."/>
            <person name="Jiang Y."/>
            <person name="Liu J."/>
            <person name="Wang Z."/>
            <person name="Sha Y."/>
            <person name="Zhang B."/>
            <person name="Wu H."/>
            <person name="Tang D."/>
            <person name="Shen Q."/>
            <person name="Xue P."/>
            <person name="Zou S."/>
            <person name="Wang X."/>
            <person name="Liu X."/>
            <person name="Wang F."/>
            <person name="Yang Y."/>
            <person name="An X."/>
            <person name="Dong Z."/>
            <person name="Zhang K."/>
            <person name="Zhang X."/>
            <person name="Luo M.C."/>
            <person name="Dvorak J."/>
            <person name="Tong Y."/>
            <person name="Wang J."/>
            <person name="Yang H."/>
            <person name="Li Z."/>
            <person name="Wang D."/>
            <person name="Zhang A."/>
            <person name="Wang J."/>
        </authorList>
    </citation>
    <scope>NUCLEOTIDE SEQUENCE</scope>
    <source>
        <strain evidence="3">cv. G1812</strain>
    </source>
</reference>
<evidence type="ECO:0000313" key="2">
    <source>
        <dbReference type="EnsemblPlants" id="TuG1812G0600004142.01.T02"/>
    </source>
</evidence>
<accession>A0A8R7QSZ8</accession>
<dbReference type="Gramene" id="TuG1812G0600004142.01.T02">
    <property type="protein sequence ID" value="TuG1812G0600004142.01.T02"/>
    <property type="gene ID" value="TuG1812G0600004142.01"/>
</dbReference>
<reference evidence="2" key="3">
    <citation type="submission" date="2022-06" db="UniProtKB">
        <authorList>
            <consortium name="EnsemblPlants"/>
        </authorList>
    </citation>
    <scope>IDENTIFICATION</scope>
</reference>
<proteinExistence type="predicted"/>
<evidence type="ECO:0000313" key="3">
    <source>
        <dbReference type="Proteomes" id="UP000015106"/>
    </source>
</evidence>